<dbReference type="GO" id="GO:0006396">
    <property type="term" value="P:RNA processing"/>
    <property type="evidence" value="ECO:0007669"/>
    <property type="project" value="InterPro"/>
</dbReference>
<comment type="caution">
    <text evidence="4">Lacks conserved residue(s) required for the propagation of feature annotation.</text>
</comment>
<comment type="similarity">
    <text evidence="4">Belongs to the class I-like SAM-binding methyltransferase superfamily. RNA M5U methyltransferase family.</text>
</comment>
<dbReference type="Proteomes" id="UP001162640">
    <property type="component" value="Unassembled WGS sequence"/>
</dbReference>
<evidence type="ECO:0000256" key="3">
    <source>
        <dbReference type="ARBA" id="ARBA00022691"/>
    </source>
</evidence>
<protein>
    <recommendedName>
        <fullName evidence="8">RRM domain-containing protein</fullName>
    </recommendedName>
</protein>
<dbReference type="EMBL" id="BLQM01000033">
    <property type="protein sequence ID" value="GMH53597.1"/>
    <property type="molecule type" value="Genomic_DNA"/>
</dbReference>
<gene>
    <name evidence="6" type="ORF">TL16_g01486</name>
</gene>
<evidence type="ECO:0000313" key="6">
    <source>
        <dbReference type="EMBL" id="GMH53597.1"/>
    </source>
</evidence>
<organism evidence="6 7">
    <name type="scientific">Triparma laevis f. inornata</name>
    <dbReference type="NCBI Taxonomy" id="1714386"/>
    <lineage>
        <taxon>Eukaryota</taxon>
        <taxon>Sar</taxon>
        <taxon>Stramenopiles</taxon>
        <taxon>Ochrophyta</taxon>
        <taxon>Bolidophyceae</taxon>
        <taxon>Parmales</taxon>
        <taxon>Triparmaceae</taxon>
        <taxon>Triparma</taxon>
    </lineage>
</organism>
<dbReference type="PROSITE" id="PS51687">
    <property type="entry name" value="SAM_MT_RNA_M5U"/>
    <property type="match status" value="1"/>
</dbReference>
<dbReference type="GO" id="GO:0008173">
    <property type="term" value="F:RNA methyltransferase activity"/>
    <property type="evidence" value="ECO:0007669"/>
    <property type="project" value="InterPro"/>
</dbReference>
<dbReference type="InterPro" id="IPR029063">
    <property type="entry name" value="SAM-dependent_MTases_sf"/>
</dbReference>
<dbReference type="InterPro" id="IPR010280">
    <property type="entry name" value="U5_MeTrfase_fam"/>
</dbReference>
<feature type="binding site" evidence="4">
    <location>
        <position position="601"/>
    </location>
    <ligand>
        <name>S-adenosyl-L-methionine</name>
        <dbReference type="ChEBI" id="CHEBI:59789"/>
    </ligand>
</feature>
<sequence length="710" mass="79089">MSVPANRSLFRIRLQNLPKRIGKSDLADLIPQLLTHLSLPPSYLHAVKCPQAKGFAVITFISESAKVKFLEEFNGHEELKGTIDFGALMKEKVFRSGQTKATDQADNDASTEGKKNNKDKDKNKGKDKDKETNSEGNKRGRDDAWEGQVTTLEIMNKLTPLHEAYLSPQKTGESFAKYKKTVASKACLVKITKACRKVYIAKIEAWNGMVKRKFQKKKNQMTEEENVAAIKEFGECGEIPKWLEKDNRCVEFCKSGGGKVLTDERFVFYRNKCEFNVGVGMVDDSKKLKIEGAEIEKVERPLKVGFMVRGWDGPTCDPDACYNVPTIMTEIAADLETNILTASTSYDPISYTGFYRMITVRVGREVDGVRRVMVIVQHTKAEGGVKGDGRDFTGIMEEDKQKMVKVWKNKIWDVDGTRRCEDVMKLGLLKDVKEGGKYEITDLVYQEFNRVSNPDPNHPVQIVYGNKFVTDDILNCKFEVSIGAFFQVNTSCANTLYQQAIDEVKAVKEEGKKLVAFDVCCGTGSIGICLLKNGACDRVVGCDISIPAIEDANRNKVLNGLDEDCGFVAGKAEDVLRDQIREEQAKNAKDGKGVKYVAVVDPAREGLHNDVLKNLRQNNRINTIVYISCNPEKSLINDAAFLCGPKSKKNPQNPFVIKSVQGVDMFPLTSHLEIVCVFERVTGEKGGDWGEGGKGGRREGLTVVNLQTKT</sequence>
<dbReference type="Gene3D" id="3.40.50.150">
    <property type="entry name" value="Vaccinia Virus protein VP39"/>
    <property type="match status" value="1"/>
</dbReference>
<dbReference type="SUPFAM" id="SSF53335">
    <property type="entry name" value="S-adenosyl-L-methionine-dependent methyltransferases"/>
    <property type="match status" value="1"/>
</dbReference>
<dbReference type="GO" id="GO:0032259">
    <property type="term" value="P:methylation"/>
    <property type="evidence" value="ECO:0007669"/>
    <property type="project" value="UniProtKB-KW"/>
</dbReference>
<feature type="compositionally biased region" description="Polar residues" evidence="5">
    <location>
        <begin position="96"/>
        <end position="110"/>
    </location>
</feature>
<reference evidence="7" key="1">
    <citation type="journal article" date="2023" name="Commun. Biol.">
        <title>Genome analysis of Parmales, the sister group of diatoms, reveals the evolutionary specialization of diatoms from phago-mixotrophs to photoautotrophs.</title>
        <authorList>
            <person name="Ban H."/>
            <person name="Sato S."/>
            <person name="Yoshikawa S."/>
            <person name="Yamada K."/>
            <person name="Nakamura Y."/>
            <person name="Ichinomiya M."/>
            <person name="Sato N."/>
            <person name="Blanc-Mathieu R."/>
            <person name="Endo H."/>
            <person name="Kuwata A."/>
            <person name="Ogata H."/>
        </authorList>
    </citation>
    <scope>NUCLEOTIDE SEQUENCE [LARGE SCALE GENOMIC DNA]</scope>
</reference>
<dbReference type="GO" id="GO:0003723">
    <property type="term" value="F:RNA binding"/>
    <property type="evidence" value="ECO:0007669"/>
    <property type="project" value="TreeGrafter"/>
</dbReference>
<dbReference type="PANTHER" id="PTHR45904:SF2">
    <property type="entry name" value="TRNA (URACIL-5-)-METHYLTRANSFERASE HOMOLOG A"/>
    <property type="match status" value="1"/>
</dbReference>
<dbReference type="AlphaFoldDB" id="A0A9W7DSV9"/>
<evidence type="ECO:0008006" key="8">
    <source>
        <dbReference type="Google" id="ProtNLM"/>
    </source>
</evidence>
<evidence type="ECO:0000256" key="2">
    <source>
        <dbReference type="ARBA" id="ARBA00022679"/>
    </source>
</evidence>
<feature type="region of interest" description="Disordered" evidence="5">
    <location>
        <begin position="96"/>
        <end position="146"/>
    </location>
</feature>
<feature type="active site" description="Nucleophile" evidence="4">
    <location>
        <position position="629"/>
    </location>
</feature>
<evidence type="ECO:0000256" key="4">
    <source>
        <dbReference type="PROSITE-ProRule" id="PRU01024"/>
    </source>
</evidence>
<accession>A0A9W7DSV9</accession>
<name>A0A9W7DSV9_9STRA</name>
<dbReference type="InterPro" id="IPR045850">
    <property type="entry name" value="TRM2_met"/>
</dbReference>
<keyword evidence="2 4" id="KW-0808">Transferase</keyword>
<keyword evidence="1 4" id="KW-0489">Methyltransferase</keyword>
<dbReference type="PANTHER" id="PTHR45904">
    <property type="entry name" value="TRNA (URACIL-5-)-METHYLTRANSFERASE"/>
    <property type="match status" value="1"/>
</dbReference>
<evidence type="ECO:0000313" key="7">
    <source>
        <dbReference type="Proteomes" id="UP001162640"/>
    </source>
</evidence>
<evidence type="ECO:0000256" key="5">
    <source>
        <dbReference type="SAM" id="MobiDB-lite"/>
    </source>
</evidence>
<comment type="caution">
    <text evidence="6">The sequence shown here is derived from an EMBL/GenBank/DDBJ whole genome shotgun (WGS) entry which is preliminary data.</text>
</comment>
<keyword evidence="3 4" id="KW-0949">S-adenosyl-L-methionine</keyword>
<dbReference type="Pfam" id="PF05958">
    <property type="entry name" value="tRNA_U5-meth_tr"/>
    <property type="match status" value="1"/>
</dbReference>
<dbReference type="CDD" id="cd02440">
    <property type="entry name" value="AdoMet_MTases"/>
    <property type="match status" value="1"/>
</dbReference>
<evidence type="ECO:0000256" key="1">
    <source>
        <dbReference type="ARBA" id="ARBA00022603"/>
    </source>
</evidence>
<proteinExistence type="inferred from homology"/>
<feature type="binding site" evidence="4">
    <location>
        <position position="543"/>
    </location>
    <ligand>
        <name>S-adenosyl-L-methionine</name>
        <dbReference type="ChEBI" id="CHEBI:59789"/>
    </ligand>
</feature>
<dbReference type="Gene3D" id="2.40.50.1070">
    <property type="match status" value="1"/>
</dbReference>
<feature type="binding site" evidence="4">
    <location>
        <position position="487"/>
    </location>
    <ligand>
        <name>S-adenosyl-L-methionine</name>
        <dbReference type="ChEBI" id="CHEBI:59789"/>
    </ligand>
</feature>
<feature type="compositionally biased region" description="Basic and acidic residues" evidence="5">
    <location>
        <begin position="111"/>
        <end position="144"/>
    </location>
</feature>